<dbReference type="Pfam" id="PF03564">
    <property type="entry name" value="DUF1759"/>
    <property type="match status" value="1"/>
</dbReference>
<sequence>MEKLLMKQEDTLEQLKKAFINYKKTSKDRLKASYIESKLENLNRLFEAFINIHGDIVGSIKREEKAKLPYFTEDMYTVFEDIYTEYKARIKDDLRLFSANAFSPQAHGPEGLVLSNTKVKLPQIQLPKFSGLYEEWQTFHDMFTSLIHQNTALSPVQKMHYLKSSLTGEPEILLRNLTTTDSNYEDAYEQLIRRYNNKRYNCNEIMKRLLSQRNATDSASSIKSLLDVTSSSLKSLQNMGIDTTSWDVIVNYIVVSRLDSESRKLWEAKVSELDSDTLPTWNQLVNFLESRFRTFEMISGNNKSVVKSPTMHYNNTKPKVFHSTAQEDNKRANPTCTICKGQHLLYQCKQFAKQTPKERTEIIQSRRLCFNCFAPTHSVKECRSSTCCRRCGRRHHTLLHLERSELPSLAEAQSINKDNIEKETPVVAHLVTKKNQKEMLLATAIVRASSANGYSQVVRVLIDPCSEGSFINEATTQSLGLKRTNINGLVSGIGDKLARSRNMVSLSLESIHNQKSKHTINVDAYVLRKLTSFLPTCQTKITDWPEIKSLSLADPEYGSPAKIDMILGVEVYEDIILKGLLKHPTEKGPIAQETQFGWVLSDRVRTNLISTNPQLVGFHIRVKEDDLLKKFWEIEREPDAISKKFTKEELKCEQFFEATTTRDNEGRYVVQLPFKEHKPRCVEGKTRDIALRRFYYLERKLQNNPPLYEEYKRVINGYKDQNHMVRIQKIDDIHNTKAVYLPHHPVVREDKETTRVRIVFDASCKGINRVSLNDCFLVGPKLQQDLRHILMRWRRHPFCILADLVQMYRQVRVDEKDTDFQRILWRSNPNDPIEHYKLLRLTFGTACAPYLAVKALQQLAKDEEAQYPRAAKIALQDYYIDDLLTGCETEMEAVEIFEEMNNLMSAGGFCLQKWCSNSERLMNHIQEECKKLDQPLIFKINNMIKVLGISWNKNSDSFEYTLQLPNLCESITKRKVLSEIARLYDPMGWISPVIITAKIFIQKLWKAKLEWDEKLPAELHKEWCSFRQDLHNVRNIVIPRWLQSHKGDKIELHTFADASQAAYAGAVYMKVTDGFGNIRVNLVTSKTKVSPVEKEISIPRLELCAALLATKLIHEVSQIMQIPKEDLYAWSDSTVVLAWVRGEPTRWNTFVSNRVSEIHTMLDSSQFRHIETINNPADCASRGIKGADLAGLMLWWHGPNCLHHNSTYVLRDDFSTTIEERPIKTLTAIIQSEEELVWTRFSNLTRMVRILAYCKRYIDILKLSKKNRVILSKERRIKEFEMITVKEMEEVLRTIIRNTQNIYYAEEIQQIRSHGEVKRKSSLHTLYPMLDKNKVLRVGGRIKESEARFDVKHPVILPSNSHLTSLLITDAHYKTMHGGPQIMLNYLRSKYWIVRARERVKKCYRECVKCLRFSQQNNNQLMGQLPKCRLKPSRPFKSSGVDFTGFINIRFSPGRGSKSYKGYICLFICMSTKAIHLEAVSDLSSKGFISAFRRFVSRRGQCVDLYSDNGTNFIGAERELRDMFLNAQSKLPIEIAQVLANDGTSWHFIPPNAPNFGGLWEAGIKSAKTHLKRVIGDSTLTFEELSTILTQIEACLNSRPMSYLSEDPGDPQPLTPGHFLIGEQMVAIPDEASTDVHVTGLQRWKMTQKMINDFWKKWSEE</sequence>
<dbReference type="InterPro" id="IPR012337">
    <property type="entry name" value="RNaseH-like_sf"/>
</dbReference>
<dbReference type="RefSeq" id="XP_064074465.1">
    <property type="nucleotide sequence ID" value="XM_064218395.1"/>
</dbReference>
<proteinExistence type="predicted"/>
<dbReference type="InterPro" id="IPR000477">
    <property type="entry name" value="RT_dom"/>
</dbReference>
<dbReference type="CDD" id="cd01644">
    <property type="entry name" value="RT_pepA17"/>
    <property type="match status" value="1"/>
</dbReference>
<dbReference type="Gene3D" id="3.10.10.10">
    <property type="entry name" value="HIV Type 1 Reverse Transcriptase, subunit A, domain 1"/>
    <property type="match status" value="1"/>
</dbReference>
<dbReference type="InterPro" id="IPR041588">
    <property type="entry name" value="Integrase_H2C2"/>
</dbReference>
<dbReference type="InterPro" id="IPR043502">
    <property type="entry name" value="DNA/RNA_pol_sf"/>
</dbReference>
<dbReference type="InterPro" id="IPR005312">
    <property type="entry name" value="DUF1759"/>
</dbReference>
<protein>
    <submittedName>
        <fullName evidence="3">Uncharacterized protein LOC113394292</fullName>
    </submittedName>
</protein>
<dbReference type="SUPFAM" id="SSF53098">
    <property type="entry name" value="Ribonuclease H-like"/>
    <property type="match status" value="1"/>
</dbReference>
<dbReference type="PANTHER" id="PTHR47331:SF5">
    <property type="entry name" value="RIBONUCLEASE H"/>
    <property type="match status" value="1"/>
</dbReference>
<dbReference type="Pfam" id="PF17921">
    <property type="entry name" value="Integrase_H2C2"/>
    <property type="match status" value="1"/>
</dbReference>
<dbReference type="Gene3D" id="3.30.420.10">
    <property type="entry name" value="Ribonuclease H-like superfamily/Ribonuclease H"/>
    <property type="match status" value="1"/>
</dbReference>
<feature type="domain" description="Integrase catalytic" evidence="1">
    <location>
        <begin position="1431"/>
        <end position="1624"/>
    </location>
</feature>
<dbReference type="PROSITE" id="PS50994">
    <property type="entry name" value="INTEGRASE"/>
    <property type="match status" value="1"/>
</dbReference>
<dbReference type="InterPro" id="IPR001584">
    <property type="entry name" value="Integrase_cat-core"/>
</dbReference>
<dbReference type="InterPro" id="IPR036397">
    <property type="entry name" value="RNaseH_sf"/>
</dbReference>
<dbReference type="Pfam" id="PF05380">
    <property type="entry name" value="Peptidase_A17"/>
    <property type="match status" value="1"/>
</dbReference>
<keyword evidence="2" id="KW-1185">Reference proteome</keyword>
<dbReference type="Gene3D" id="1.10.340.70">
    <property type="match status" value="1"/>
</dbReference>
<dbReference type="SUPFAM" id="SSF56672">
    <property type="entry name" value="DNA/RNA polymerases"/>
    <property type="match status" value="1"/>
</dbReference>
<dbReference type="InterPro" id="IPR043128">
    <property type="entry name" value="Rev_trsase/Diguanyl_cyclase"/>
</dbReference>
<accession>A0ABM4AT25</accession>
<dbReference type="InterPro" id="IPR008042">
    <property type="entry name" value="Retrotrans_Pao"/>
</dbReference>
<dbReference type="Pfam" id="PF00078">
    <property type="entry name" value="RVT_1"/>
    <property type="match status" value="1"/>
</dbReference>
<dbReference type="PANTHER" id="PTHR47331">
    <property type="entry name" value="PHD-TYPE DOMAIN-CONTAINING PROTEIN"/>
    <property type="match status" value="1"/>
</dbReference>
<evidence type="ECO:0000313" key="2">
    <source>
        <dbReference type="Proteomes" id="UP001652626"/>
    </source>
</evidence>
<dbReference type="GeneID" id="113394292"/>
<name>A0ABM4AT25_VANTA</name>
<evidence type="ECO:0000259" key="1">
    <source>
        <dbReference type="PROSITE" id="PS50994"/>
    </source>
</evidence>
<dbReference type="Proteomes" id="UP001652626">
    <property type="component" value="Chromosome 22"/>
</dbReference>
<dbReference type="Gene3D" id="3.30.70.270">
    <property type="match status" value="1"/>
</dbReference>
<organism evidence="2 3">
    <name type="scientific">Vanessa tameamea</name>
    <name type="common">Kamehameha butterfly</name>
    <dbReference type="NCBI Taxonomy" id="334116"/>
    <lineage>
        <taxon>Eukaryota</taxon>
        <taxon>Metazoa</taxon>
        <taxon>Ecdysozoa</taxon>
        <taxon>Arthropoda</taxon>
        <taxon>Hexapoda</taxon>
        <taxon>Insecta</taxon>
        <taxon>Pterygota</taxon>
        <taxon>Neoptera</taxon>
        <taxon>Endopterygota</taxon>
        <taxon>Lepidoptera</taxon>
        <taxon>Glossata</taxon>
        <taxon>Ditrysia</taxon>
        <taxon>Papilionoidea</taxon>
        <taxon>Nymphalidae</taxon>
        <taxon>Nymphalinae</taxon>
        <taxon>Vanessa</taxon>
    </lineage>
</organism>
<gene>
    <name evidence="3" type="primary">LOC113394292</name>
</gene>
<evidence type="ECO:0000313" key="3">
    <source>
        <dbReference type="RefSeq" id="XP_064074465.1"/>
    </source>
</evidence>
<reference evidence="3" key="1">
    <citation type="submission" date="2025-08" db="UniProtKB">
        <authorList>
            <consortium name="RefSeq"/>
        </authorList>
    </citation>
    <scope>IDENTIFICATION</scope>
    <source>
        <tissue evidence="3">Whole body</tissue>
    </source>
</reference>